<evidence type="ECO:0000256" key="2">
    <source>
        <dbReference type="ARBA" id="ARBA00022741"/>
    </source>
</evidence>
<keyword evidence="1" id="KW-0813">Transport</keyword>
<protein>
    <submittedName>
        <fullName evidence="7">Heme ABC transporter ATP-binding protein</fullName>
    </submittedName>
</protein>
<evidence type="ECO:0000259" key="6">
    <source>
        <dbReference type="PROSITE" id="PS50893"/>
    </source>
</evidence>
<dbReference type="Proteomes" id="UP001500582">
    <property type="component" value="Unassembled WGS sequence"/>
</dbReference>
<dbReference type="SMART" id="SM00382">
    <property type="entry name" value="AAA"/>
    <property type="match status" value="1"/>
</dbReference>
<organism evidence="7 8">
    <name type="scientific">Mucilaginibacter gynuensis</name>
    <dbReference type="NCBI Taxonomy" id="1302236"/>
    <lineage>
        <taxon>Bacteria</taxon>
        <taxon>Pseudomonadati</taxon>
        <taxon>Bacteroidota</taxon>
        <taxon>Sphingobacteriia</taxon>
        <taxon>Sphingobacteriales</taxon>
        <taxon>Sphingobacteriaceae</taxon>
        <taxon>Mucilaginibacter</taxon>
    </lineage>
</organism>
<evidence type="ECO:0000313" key="7">
    <source>
        <dbReference type="EMBL" id="GAA4322911.1"/>
    </source>
</evidence>
<keyword evidence="3 7" id="KW-0067">ATP-binding</keyword>
<gene>
    <name evidence="7" type="ORF">GCM10023149_23520</name>
</gene>
<dbReference type="NCBIfam" id="NF010068">
    <property type="entry name" value="PRK13548.1"/>
    <property type="match status" value="1"/>
</dbReference>
<dbReference type="SUPFAM" id="SSF52540">
    <property type="entry name" value="P-loop containing nucleoside triphosphate hydrolases"/>
    <property type="match status" value="1"/>
</dbReference>
<keyword evidence="2" id="KW-0547">Nucleotide-binding</keyword>
<keyword evidence="4" id="KW-1278">Translocase</keyword>
<dbReference type="RefSeq" id="WP_345211269.1">
    <property type="nucleotide sequence ID" value="NZ_BAABFT010000005.1"/>
</dbReference>
<dbReference type="PANTHER" id="PTHR42794:SF1">
    <property type="entry name" value="HEMIN IMPORT ATP-BINDING PROTEIN HMUV"/>
    <property type="match status" value="1"/>
</dbReference>
<comment type="function">
    <text evidence="5">Part of the ABC transporter complex HmuTUV involved in hemin import. Responsible for energy coupling to the transport system.</text>
</comment>
<evidence type="ECO:0000256" key="4">
    <source>
        <dbReference type="ARBA" id="ARBA00022967"/>
    </source>
</evidence>
<dbReference type="GO" id="GO:0005524">
    <property type="term" value="F:ATP binding"/>
    <property type="evidence" value="ECO:0007669"/>
    <property type="project" value="UniProtKB-KW"/>
</dbReference>
<name>A0ABP8GEY9_9SPHI</name>
<evidence type="ECO:0000256" key="5">
    <source>
        <dbReference type="ARBA" id="ARBA00037066"/>
    </source>
</evidence>
<dbReference type="CDD" id="cd03214">
    <property type="entry name" value="ABC_Iron-Siderophores_B12_Hemin"/>
    <property type="match status" value="1"/>
</dbReference>
<dbReference type="PROSITE" id="PS50893">
    <property type="entry name" value="ABC_TRANSPORTER_2"/>
    <property type="match status" value="1"/>
</dbReference>
<accession>A0ABP8GEY9</accession>
<keyword evidence="8" id="KW-1185">Reference proteome</keyword>
<dbReference type="EMBL" id="BAABFT010000005">
    <property type="protein sequence ID" value="GAA4322911.1"/>
    <property type="molecule type" value="Genomic_DNA"/>
</dbReference>
<feature type="domain" description="ABC transporter" evidence="6">
    <location>
        <begin position="2"/>
        <end position="239"/>
    </location>
</feature>
<evidence type="ECO:0000256" key="3">
    <source>
        <dbReference type="ARBA" id="ARBA00022840"/>
    </source>
</evidence>
<dbReference type="PANTHER" id="PTHR42794">
    <property type="entry name" value="HEMIN IMPORT ATP-BINDING PROTEIN HMUV"/>
    <property type="match status" value="1"/>
</dbReference>
<sequence length="266" mass="29906">MLEVKEICYEVNGRKIIKNVSLFAKRGQMLAIVGANGAGKSTLLSLLNAENKPSSGVVTLDGRSMSDFDPLELAQKRATLAQSHHVNLAFSVEEIVMMGRYPHEKQQAREQDQRIVSETLRICGLKDFGERSYLQLSGGEQQRVHLARVLAQIWDQPEAVLFLDEPVAGLDMRYQQQTLAIAKALCKKGMMVIAVLHDLNLVADYADRVLMLKDGRRWKYGTPIEVLNTLDIYHVFDVETEIKINPKTLSPLVLTKPIKINHSELN</sequence>
<dbReference type="InterPro" id="IPR027417">
    <property type="entry name" value="P-loop_NTPase"/>
</dbReference>
<comment type="caution">
    <text evidence="7">The sequence shown here is derived from an EMBL/GenBank/DDBJ whole genome shotgun (WGS) entry which is preliminary data.</text>
</comment>
<reference evidence="8" key="1">
    <citation type="journal article" date="2019" name="Int. J. Syst. Evol. Microbiol.">
        <title>The Global Catalogue of Microorganisms (GCM) 10K type strain sequencing project: providing services to taxonomists for standard genome sequencing and annotation.</title>
        <authorList>
            <consortium name="The Broad Institute Genomics Platform"/>
            <consortium name="The Broad Institute Genome Sequencing Center for Infectious Disease"/>
            <person name="Wu L."/>
            <person name="Ma J."/>
        </authorList>
    </citation>
    <scope>NUCLEOTIDE SEQUENCE [LARGE SCALE GENOMIC DNA]</scope>
    <source>
        <strain evidence="8">JCM 17705</strain>
    </source>
</reference>
<dbReference type="InterPro" id="IPR003439">
    <property type="entry name" value="ABC_transporter-like_ATP-bd"/>
</dbReference>
<evidence type="ECO:0000256" key="1">
    <source>
        <dbReference type="ARBA" id="ARBA00022448"/>
    </source>
</evidence>
<dbReference type="Gene3D" id="3.40.50.300">
    <property type="entry name" value="P-loop containing nucleotide triphosphate hydrolases"/>
    <property type="match status" value="1"/>
</dbReference>
<evidence type="ECO:0000313" key="8">
    <source>
        <dbReference type="Proteomes" id="UP001500582"/>
    </source>
</evidence>
<dbReference type="InterPro" id="IPR003593">
    <property type="entry name" value="AAA+_ATPase"/>
</dbReference>
<proteinExistence type="predicted"/>
<dbReference type="Pfam" id="PF00005">
    <property type="entry name" value="ABC_tran"/>
    <property type="match status" value="1"/>
</dbReference>